<evidence type="ECO:0000256" key="1">
    <source>
        <dbReference type="SAM" id="MobiDB-lite"/>
    </source>
</evidence>
<organism evidence="2 3">
    <name type="scientific">Portunus trituberculatus</name>
    <name type="common">Swimming crab</name>
    <name type="synonym">Neptunus trituberculatus</name>
    <dbReference type="NCBI Taxonomy" id="210409"/>
    <lineage>
        <taxon>Eukaryota</taxon>
        <taxon>Metazoa</taxon>
        <taxon>Ecdysozoa</taxon>
        <taxon>Arthropoda</taxon>
        <taxon>Crustacea</taxon>
        <taxon>Multicrustacea</taxon>
        <taxon>Malacostraca</taxon>
        <taxon>Eumalacostraca</taxon>
        <taxon>Eucarida</taxon>
        <taxon>Decapoda</taxon>
        <taxon>Pleocyemata</taxon>
        <taxon>Brachyura</taxon>
        <taxon>Eubrachyura</taxon>
        <taxon>Portunoidea</taxon>
        <taxon>Portunidae</taxon>
        <taxon>Portuninae</taxon>
        <taxon>Portunus</taxon>
    </lineage>
</organism>
<sequence length="127" mass="13407">MEKGNTKTEGGTDQQSRATNCLGRTSECPVPPSHPWSLTVTQALAVPAFIPACLAAMSAHLTATTCLALLACPSTPCLTSQQLPFCCCPSFFNRVMAKGRLLGIAVLPGSCPIKTTANWHKLPAEHL</sequence>
<dbReference type="Proteomes" id="UP000324222">
    <property type="component" value="Unassembled WGS sequence"/>
</dbReference>
<feature type="region of interest" description="Disordered" evidence="1">
    <location>
        <begin position="1"/>
        <end position="32"/>
    </location>
</feature>
<proteinExistence type="predicted"/>
<gene>
    <name evidence="2" type="ORF">E2C01_029518</name>
</gene>
<name>A0A5B7EPK3_PORTR</name>
<protein>
    <submittedName>
        <fullName evidence="2">Uncharacterized protein</fullName>
    </submittedName>
</protein>
<evidence type="ECO:0000313" key="2">
    <source>
        <dbReference type="EMBL" id="MPC36072.1"/>
    </source>
</evidence>
<feature type="compositionally biased region" description="Polar residues" evidence="1">
    <location>
        <begin position="7"/>
        <end position="23"/>
    </location>
</feature>
<keyword evidence="3" id="KW-1185">Reference proteome</keyword>
<accession>A0A5B7EPK3</accession>
<dbReference type="AlphaFoldDB" id="A0A5B7EPK3"/>
<evidence type="ECO:0000313" key="3">
    <source>
        <dbReference type="Proteomes" id="UP000324222"/>
    </source>
</evidence>
<reference evidence="2 3" key="1">
    <citation type="submission" date="2019-05" db="EMBL/GenBank/DDBJ databases">
        <title>Another draft genome of Portunus trituberculatus and its Hox gene families provides insights of decapod evolution.</title>
        <authorList>
            <person name="Jeong J.-H."/>
            <person name="Song I."/>
            <person name="Kim S."/>
            <person name="Choi T."/>
            <person name="Kim D."/>
            <person name="Ryu S."/>
            <person name="Kim W."/>
        </authorList>
    </citation>
    <scope>NUCLEOTIDE SEQUENCE [LARGE SCALE GENOMIC DNA]</scope>
    <source>
        <tissue evidence="2">Muscle</tissue>
    </source>
</reference>
<comment type="caution">
    <text evidence="2">The sequence shown here is derived from an EMBL/GenBank/DDBJ whole genome shotgun (WGS) entry which is preliminary data.</text>
</comment>
<dbReference type="EMBL" id="VSRR010003421">
    <property type="protein sequence ID" value="MPC36072.1"/>
    <property type="molecule type" value="Genomic_DNA"/>
</dbReference>